<feature type="compositionally biased region" description="Polar residues" evidence="5">
    <location>
        <begin position="157"/>
        <end position="166"/>
    </location>
</feature>
<keyword evidence="8" id="KW-1185">Reference proteome</keyword>
<keyword evidence="3" id="KW-0804">Transcription</keyword>
<dbReference type="OrthoDB" id="690068at2759"/>
<feature type="region of interest" description="Disordered" evidence="5">
    <location>
        <begin position="487"/>
        <end position="557"/>
    </location>
</feature>
<keyword evidence="2" id="KW-0805">Transcription regulation</keyword>
<dbReference type="PROSITE" id="PS50888">
    <property type="entry name" value="BHLH"/>
    <property type="match status" value="1"/>
</dbReference>
<dbReference type="Proteomes" id="UP001153076">
    <property type="component" value="Unassembled WGS sequence"/>
</dbReference>
<dbReference type="EMBL" id="JAKOGI010000599">
    <property type="protein sequence ID" value="KAJ8432545.1"/>
    <property type="molecule type" value="Genomic_DNA"/>
</dbReference>
<feature type="region of interest" description="Disordered" evidence="5">
    <location>
        <begin position="47"/>
        <end position="72"/>
    </location>
</feature>
<gene>
    <name evidence="7" type="ORF">Cgig2_009309</name>
</gene>
<feature type="compositionally biased region" description="Basic and acidic residues" evidence="5">
    <location>
        <begin position="243"/>
        <end position="262"/>
    </location>
</feature>
<feature type="compositionally biased region" description="Polar residues" evidence="5">
    <location>
        <begin position="545"/>
        <end position="557"/>
    </location>
</feature>
<dbReference type="Pfam" id="PF00010">
    <property type="entry name" value="HLH"/>
    <property type="match status" value="1"/>
</dbReference>
<dbReference type="InterPro" id="IPR047265">
    <property type="entry name" value="PIF1-like_bHLH"/>
</dbReference>
<dbReference type="FunFam" id="4.10.280.10:FF:000004">
    <property type="entry name" value="Basic helix-loop-helix transcription factor"/>
    <property type="match status" value="1"/>
</dbReference>
<feature type="domain" description="BHLH" evidence="6">
    <location>
        <begin position="298"/>
        <end position="347"/>
    </location>
</feature>
<dbReference type="SUPFAM" id="SSF47459">
    <property type="entry name" value="HLH, helix-loop-helix DNA-binding domain"/>
    <property type="match status" value="1"/>
</dbReference>
<dbReference type="GO" id="GO:0010017">
    <property type="term" value="P:red or far-red light signaling pathway"/>
    <property type="evidence" value="ECO:0007669"/>
    <property type="project" value="UniProtKB-ARBA"/>
</dbReference>
<evidence type="ECO:0000313" key="8">
    <source>
        <dbReference type="Proteomes" id="UP001153076"/>
    </source>
</evidence>
<keyword evidence="4" id="KW-0539">Nucleus</keyword>
<feature type="region of interest" description="Disordered" evidence="5">
    <location>
        <begin position="98"/>
        <end position="306"/>
    </location>
</feature>
<dbReference type="InterPro" id="IPR036638">
    <property type="entry name" value="HLH_DNA-bd_sf"/>
</dbReference>
<dbReference type="CDD" id="cd11445">
    <property type="entry name" value="bHLH_AtPIF_like"/>
    <property type="match status" value="1"/>
</dbReference>
<sequence length="557" mass="60223">MNHRVPDFDMADDDYFIPTSSSSIPRQHKAEDDVMELLWQNGQVVAHSQMQRSHHNHKSPPTNTPPPPENTSQLYIAEDEMATWLHYPLEDLYIDLLYPTSAPPQPPPLPPPPPQQTFQASRALDARPPQLPPPSRPPAPPPRNFPHFSRFSEKAPTPSTGVTVVESNKPEATPVTGGSSPAATSVGEMSAAMSRAPPIRGGGGSGYMSHLTVSSSTSGSGTGSGSGSGTSGAGTAVTTAVEEGGRKQEVVEDRKRKGRETDEPTAAATTTECHTEDVEHESAEEREHSRGSSAKRSRAAEVHNLSERRRRDRINEKMRALQELIPRCNKSDKASMLDEAIEYLKSLQMQVQIMSMGCGMVPFLYPGMQQQYMPHMGMGIGMGMDMGMSRPMMPFPTAVPLPTLPATPGGSMVFRTPAVTAATQLAPRFPVPAFPMHPASQPGVAGALSNQAESIRNPASIQTPALPQVANLPDPYQQYLALQQMQVQMQNQSVSQPSSSKPSSSRPSTSMSEEGFDDSQRAYPELRQLPTGGNNSSETQKHNRNINSISRVALSPS</sequence>
<feature type="compositionally biased region" description="Low complexity" evidence="5">
    <location>
        <begin position="487"/>
        <end position="512"/>
    </location>
</feature>
<dbReference type="GO" id="GO:0005634">
    <property type="term" value="C:nucleus"/>
    <property type="evidence" value="ECO:0007669"/>
    <property type="project" value="UniProtKB-SubCell"/>
</dbReference>
<evidence type="ECO:0000256" key="1">
    <source>
        <dbReference type="ARBA" id="ARBA00004123"/>
    </source>
</evidence>
<evidence type="ECO:0000256" key="5">
    <source>
        <dbReference type="SAM" id="MobiDB-lite"/>
    </source>
</evidence>
<reference evidence="7" key="1">
    <citation type="submission" date="2022-04" db="EMBL/GenBank/DDBJ databases">
        <title>Carnegiea gigantea Genome sequencing and assembly v2.</title>
        <authorList>
            <person name="Copetti D."/>
            <person name="Sanderson M.J."/>
            <person name="Burquez A."/>
            <person name="Wojciechowski M.F."/>
        </authorList>
    </citation>
    <scope>NUCLEOTIDE SEQUENCE</scope>
    <source>
        <strain evidence="7">SGP5-SGP5p</strain>
        <tissue evidence="7">Aerial part</tissue>
    </source>
</reference>
<evidence type="ECO:0000256" key="3">
    <source>
        <dbReference type="ARBA" id="ARBA00023163"/>
    </source>
</evidence>
<feature type="compositionally biased region" description="Basic and acidic residues" evidence="5">
    <location>
        <begin position="273"/>
        <end position="290"/>
    </location>
</feature>
<comment type="caution">
    <text evidence="7">The sequence shown here is derived from an EMBL/GenBank/DDBJ whole genome shotgun (WGS) entry which is preliminary data.</text>
</comment>
<protein>
    <recommendedName>
        <fullName evidence="6">BHLH domain-containing protein</fullName>
    </recommendedName>
</protein>
<organism evidence="7 8">
    <name type="scientific">Carnegiea gigantea</name>
    <dbReference type="NCBI Taxonomy" id="171969"/>
    <lineage>
        <taxon>Eukaryota</taxon>
        <taxon>Viridiplantae</taxon>
        <taxon>Streptophyta</taxon>
        <taxon>Embryophyta</taxon>
        <taxon>Tracheophyta</taxon>
        <taxon>Spermatophyta</taxon>
        <taxon>Magnoliopsida</taxon>
        <taxon>eudicotyledons</taxon>
        <taxon>Gunneridae</taxon>
        <taxon>Pentapetalae</taxon>
        <taxon>Caryophyllales</taxon>
        <taxon>Cactineae</taxon>
        <taxon>Cactaceae</taxon>
        <taxon>Cactoideae</taxon>
        <taxon>Echinocereeae</taxon>
        <taxon>Carnegiea</taxon>
    </lineage>
</organism>
<dbReference type="SMART" id="SM00353">
    <property type="entry name" value="HLH"/>
    <property type="match status" value="1"/>
</dbReference>
<comment type="subcellular location">
    <subcellularLocation>
        <location evidence="1">Nucleus</location>
    </subcellularLocation>
</comment>
<proteinExistence type="predicted"/>
<feature type="compositionally biased region" description="Pro residues" evidence="5">
    <location>
        <begin position="101"/>
        <end position="115"/>
    </location>
</feature>
<name>A0A9Q1JWU4_9CARY</name>
<feature type="compositionally biased region" description="Gly residues" evidence="5">
    <location>
        <begin position="220"/>
        <end position="232"/>
    </location>
</feature>
<evidence type="ECO:0000256" key="4">
    <source>
        <dbReference type="ARBA" id="ARBA00023242"/>
    </source>
</evidence>
<dbReference type="GO" id="GO:0003700">
    <property type="term" value="F:DNA-binding transcription factor activity"/>
    <property type="evidence" value="ECO:0007669"/>
    <property type="project" value="InterPro"/>
</dbReference>
<dbReference type="InterPro" id="IPR044273">
    <property type="entry name" value="PIF3-like"/>
</dbReference>
<dbReference type="GO" id="GO:0046983">
    <property type="term" value="F:protein dimerization activity"/>
    <property type="evidence" value="ECO:0007669"/>
    <property type="project" value="InterPro"/>
</dbReference>
<feature type="compositionally biased region" description="Low complexity" evidence="5">
    <location>
        <begin position="233"/>
        <end position="242"/>
    </location>
</feature>
<dbReference type="PANTHER" id="PTHR46807">
    <property type="entry name" value="TRANSCRIPTION FACTOR PIF3"/>
    <property type="match status" value="1"/>
</dbReference>
<dbReference type="InterPro" id="IPR011598">
    <property type="entry name" value="bHLH_dom"/>
</dbReference>
<feature type="compositionally biased region" description="Pro residues" evidence="5">
    <location>
        <begin position="129"/>
        <end position="144"/>
    </location>
</feature>
<evidence type="ECO:0000313" key="7">
    <source>
        <dbReference type="EMBL" id="KAJ8432545.1"/>
    </source>
</evidence>
<dbReference type="AlphaFoldDB" id="A0A9Q1JWU4"/>
<dbReference type="PANTHER" id="PTHR46807:SF8">
    <property type="entry name" value="TRANSCRIPTION FACTOR PIF1-LIKE ISOFORM X2"/>
    <property type="match status" value="1"/>
</dbReference>
<dbReference type="Gene3D" id="4.10.280.10">
    <property type="entry name" value="Helix-loop-helix DNA-binding domain"/>
    <property type="match status" value="1"/>
</dbReference>
<evidence type="ECO:0000259" key="6">
    <source>
        <dbReference type="PROSITE" id="PS50888"/>
    </source>
</evidence>
<evidence type="ECO:0000256" key="2">
    <source>
        <dbReference type="ARBA" id="ARBA00023015"/>
    </source>
</evidence>
<accession>A0A9Q1JWU4</accession>